<dbReference type="AlphaFoldDB" id="A0A100VN46"/>
<dbReference type="EMBL" id="BCNV01000001">
    <property type="protein sequence ID" value="GAS82761.1"/>
    <property type="molecule type" value="Genomic_DNA"/>
</dbReference>
<protein>
    <recommendedName>
        <fullName evidence="3">Z-ring formation inhibitor MciZ</fullName>
    </recommendedName>
</protein>
<reference evidence="2" key="2">
    <citation type="submission" date="2016-01" db="EMBL/GenBank/DDBJ databases">
        <title>Draft Genome Sequence of Paenibacillus amylolyticus Heshi-A3 that Was Isolated from Fermented Rice Bran with Aging Salted Mackerel, Which Was Named Heshiko as Traditional Fermented Seafood in Japan.</title>
        <authorList>
            <person name="Akuzawa S."/>
            <person name="Nakagawa J."/>
            <person name="Kanekatsu T."/>
            <person name="Kubota E."/>
            <person name="Ohtake R."/>
            <person name="Suzuki T."/>
            <person name="Kanesaki Y."/>
        </authorList>
    </citation>
    <scope>NUCLEOTIDE SEQUENCE [LARGE SCALE GENOMIC DNA]</scope>
    <source>
        <strain evidence="2">Heshi-A3</strain>
    </source>
</reference>
<comment type="caution">
    <text evidence="1">The sequence shown here is derived from an EMBL/GenBank/DDBJ whole genome shotgun (WGS) entry which is preliminary data.</text>
</comment>
<evidence type="ECO:0008006" key="3">
    <source>
        <dbReference type="Google" id="ProtNLM"/>
    </source>
</evidence>
<accession>A0A100VN46</accession>
<sequence>MNSYMTPQSLHVVGQARQVQLILKQWLREWGPDAKIVDLLAGRK</sequence>
<evidence type="ECO:0000313" key="1">
    <source>
        <dbReference type="EMBL" id="GAS82761.1"/>
    </source>
</evidence>
<gene>
    <name evidence="1" type="ORF">PAHA3_2835</name>
</gene>
<organism evidence="1 2">
    <name type="scientific">Paenibacillus amylolyticus</name>
    <dbReference type="NCBI Taxonomy" id="1451"/>
    <lineage>
        <taxon>Bacteria</taxon>
        <taxon>Bacillati</taxon>
        <taxon>Bacillota</taxon>
        <taxon>Bacilli</taxon>
        <taxon>Bacillales</taxon>
        <taxon>Paenibacillaceae</taxon>
        <taxon>Paenibacillus</taxon>
    </lineage>
</organism>
<reference evidence="1 2" key="1">
    <citation type="journal article" date="2016" name="Genome Announc.">
        <title>Draft Genome Sequence of Paenibacillus amylolyticus Heshi-A3, Isolated from Fermented Rice Bran in a Japanese Fermented Seafood Dish.</title>
        <authorList>
            <person name="Akuzawa S."/>
            <person name="Nagaoka J."/>
            <person name="Kanekatsu M."/>
            <person name="Kubota E."/>
            <person name="Ohtake R."/>
            <person name="Suzuki T."/>
            <person name="Kanesaki Y."/>
        </authorList>
    </citation>
    <scope>NUCLEOTIDE SEQUENCE [LARGE SCALE GENOMIC DNA]</scope>
    <source>
        <strain evidence="1 2">Heshi-A3</strain>
    </source>
</reference>
<evidence type="ECO:0000313" key="2">
    <source>
        <dbReference type="Proteomes" id="UP000069697"/>
    </source>
</evidence>
<proteinExistence type="predicted"/>
<dbReference type="Proteomes" id="UP000069697">
    <property type="component" value="Unassembled WGS sequence"/>
</dbReference>
<name>A0A100VN46_PAEAM</name>
<dbReference type="RefSeq" id="WP_153028216.1">
    <property type="nucleotide sequence ID" value="NZ_BCNV01000001.1"/>
</dbReference>